<sequence length="45" mass="4883">MGHGAWGMGEPVRRHRQRGLGGSPHSLLPQGDADLKHSRVMGHKS</sequence>
<comment type="caution">
    <text evidence="2">The sequence shown here is derived from an EMBL/GenBank/DDBJ whole genome shotgun (WGS) entry which is preliminary data.</text>
</comment>
<reference evidence="2 3" key="1">
    <citation type="journal article" date="2015" name="Genome Announc.">
        <title>Draft Genome Sequence of Cyanobacterium Hassallia byssoidea Strain VB512170, Isolated from Monuments in India.</title>
        <authorList>
            <person name="Singh D."/>
            <person name="Chandrababunaidu M.M."/>
            <person name="Panda A."/>
            <person name="Sen D."/>
            <person name="Bhattacharyya S."/>
            <person name="Adhikary S.P."/>
            <person name="Tripathy S."/>
        </authorList>
    </citation>
    <scope>NUCLEOTIDE SEQUENCE [LARGE SCALE GENOMIC DNA]</scope>
    <source>
        <strain evidence="2 3">VB512170</strain>
    </source>
</reference>
<protein>
    <submittedName>
        <fullName evidence="2">Uncharacterized protein</fullName>
    </submittedName>
</protein>
<dbReference type="AlphaFoldDB" id="A0A846H9D0"/>
<accession>A0A846H9D0</accession>
<gene>
    <name evidence="2" type="ORF">PI95_010940</name>
</gene>
<evidence type="ECO:0000313" key="2">
    <source>
        <dbReference type="EMBL" id="NEU73061.1"/>
    </source>
</evidence>
<feature type="region of interest" description="Disordered" evidence="1">
    <location>
        <begin position="1"/>
        <end position="45"/>
    </location>
</feature>
<name>A0A846H9D0_9CYAN</name>
<evidence type="ECO:0000313" key="3">
    <source>
        <dbReference type="Proteomes" id="UP000031549"/>
    </source>
</evidence>
<dbReference type="Proteomes" id="UP000031549">
    <property type="component" value="Unassembled WGS sequence"/>
</dbReference>
<keyword evidence="3" id="KW-1185">Reference proteome</keyword>
<evidence type="ECO:0000256" key="1">
    <source>
        <dbReference type="SAM" id="MobiDB-lite"/>
    </source>
</evidence>
<dbReference type="EMBL" id="JTCM02000017">
    <property type="protein sequence ID" value="NEU73061.1"/>
    <property type="molecule type" value="Genomic_DNA"/>
</dbReference>
<dbReference type="RefSeq" id="WP_163518792.1">
    <property type="nucleotide sequence ID" value="NZ_JTCM02000017.1"/>
</dbReference>
<proteinExistence type="predicted"/>
<organism evidence="2 3">
    <name type="scientific">Hassallia byssoidea VB512170</name>
    <dbReference type="NCBI Taxonomy" id="1304833"/>
    <lineage>
        <taxon>Bacteria</taxon>
        <taxon>Bacillati</taxon>
        <taxon>Cyanobacteriota</taxon>
        <taxon>Cyanophyceae</taxon>
        <taxon>Nostocales</taxon>
        <taxon>Tolypothrichaceae</taxon>
        <taxon>Hassallia</taxon>
    </lineage>
</organism>